<gene>
    <name evidence="1" type="ORF">J2W91_003515</name>
</gene>
<evidence type="ECO:0000313" key="1">
    <source>
        <dbReference type="EMBL" id="MDR6725029.1"/>
    </source>
</evidence>
<dbReference type="AlphaFoldDB" id="A0AAP5LS09"/>
<name>A0AAP5LS09_PAEAM</name>
<dbReference type="Proteomes" id="UP001254832">
    <property type="component" value="Unassembled WGS sequence"/>
</dbReference>
<evidence type="ECO:0000313" key="2">
    <source>
        <dbReference type="Proteomes" id="UP001254832"/>
    </source>
</evidence>
<sequence>MLTVFTGVVVPIGSVFIGWSLANWRADRKECKDELIQRIKLLYMLRHELETVIAYYDEHKKYYSRETMTGKLLINSALFNVDDHRELLSKLWNYLRVYQPLNEALDSFPTMFAPTQAKLLNKTGSEVVELKNSITDHKTMDIYEAAQSLFEEVLNQIRLIENN</sequence>
<protein>
    <submittedName>
        <fullName evidence="1">Uncharacterized protein</fullName>
    </submittedName>
</protein>
<accession>A0AAP5LS09</accession>
<dbReference type="EMBL" id="JAVDTR010000009">
    <property type="protein sequence ID" value="MDR6725029.1"/>
    <property type="molecule type" value="Genomic_DNA"/>
</dbReference>
<proteinExistence type="predicted"/>
<reference evidence="1" key="1">
    <citation type="submission" date="2023-07" db="EMBL/GenBank/DDBJ databases">
        <title>Sorghum-associated microbial communities from plants grown in Nebraska, USA.</title>
        <authorList>
            <person name="Schachtman D."/>
        </authorList>
    </citation>
    <scope>NUCLEOTIDE SEQUENCE</scope>
    <source>
        <strain evidence="1">BE80</strain>
    </source>
</reference>
<organism evidence="1 2">
    <name type="scientific">Paenibacillus amylolyticus</name>
    <dbReference type="NCBI Taxonomy" id="1451"/>
    <lineage>
        <taxon>Bacteria</taxon>
        <taxon>Bacillati</taxon>
        <taxon>Bacillota</taxon>
        <taxon>Bacilli</taxon>
        <taxon>Bacillales</taxon>
        <taxon>Paenibacillaceae</taxon>
        <taxon>Paenibacillus</taxon>
    </lineage>
</organism>
<comment type="caution">
    <text evidence="1">The sequence shown here is derived from an EMBL/GenBank/DDBJ whole genome shotgun (WGS) entry which is preliminary data.</text>
</comment>